<keyword evidence="5" id="KW-1185">Reference proteome</keyword>
<keyword evidence="3" id="KW-0732">Signal</keyword>
<dbReference type="InterPro" id="IPR050468">
    <property type="entry name" value="Cuticle_Struct_Prot"/>
</dbReference>
<evidence type="ECO:0000313" key="4">
    <source>
        <dbReference type="EMBL" id="CAG9823498.1"/>
    </source>
</evidence>
<sequence>MSLFRYLAVLTLLGVSLAQDYYDEEPRPRPAPARIQSGYSGAQSAPRPTPVAILKQINRHNEDGSYTYGYEAADGTFKIETKQATGEVRVVEYGADKHGFDPSGEGITVPPPTLVDESARDGQQQDGQYYEPQAPVRPARPVRPRPQPQPQQSFEAFSPPQHLNSTGAAPAPAPADVQHFDFGPPAHPAPARSFAPAPRPRPAPAQFGFDDDGSYEQRPAPRMTYAQPAPQQYAPRPAPQYKATFIPQASGRGGILDQLSKDYALPNDGAAPLHDISFGYY</sequence>
<name>A0A9N9SMD8_PHACE</name>
<dbReference type="AlphaFoldDB" id="A0A9N9SMD8"/>
<dbReference type="Proteomes" id="UP001153737">
    <property type="component" value="Chromosome 7"/>
</dbReference>
<dbReference type="PROSITE" id="PS51155">
    <property type="entry name" value="CHIT_BIND_RR_2"/>
    <property type="match status" value="1"/>
</dbReference>
<reference evidence="4" key="1">
    <citation type="submission" date="2022-01" db="EMBL/GenBank/DDBJ databases">
        <authorList>
            <person name="King R."/>
        </authorList>
    </citation>
    <scope>NUCLEOTIDE SEQUENCE</scope>
</reference>
<protein>
    <recommendedName>
        <fullName evidence="6">Cuticular protein</fullName>
    </recommendedName>
</protein>
<feature type="region of interest" description="Disordered" evidence="2">
    <location>
        <begin position="96"/>
        <end position="219"/>
    </location>
</feature>
<dbReference type="OrthoDB" id="6371055at2759"/>
<dbReference type="GO" id="GO:0008010">
    <property type="term" value="F:structural constituent of chitin-based larval cuticle"/>
    <property type="evidence" value="ECO:0007669"/>
    <property type="project" value="TreeGrafter"/>
</dbReference>
<dbReference type="GO" id="GO:0062129">
    <property type="term" value="C:chitin-based extracellular matrix"/>
    <property type="evidence" value="ECO:0007669"/>
    <property type="project" value="TreeGrafter"/>
</dbReference>
<organism evidence="4 5">
    <name type="scientific">Phaedon cochleariae</name>
    <name type="common">Mustard beetle</name>
    <dbReference type="NCBI Taxonomy" id="80249"/>
    <lineage>
        <taxon>Eukaryota</taxon>
        <taxon>Metazoa</taxon>
        <taxon>Ecdysozoa</taxon>
        <taxon>Arthropoda</taxon>
        <taxon>Hexapoda</taxon>
        <taxon>Insecta</taxon>
        <taxon>Pterygota</taxon>
        <taxon>Neoptera</taxon>
        <taxon>Endopterygota</taxon>
        <taxon>Coleoptera</taxon>
        <taxon>Polyphaga</taxon>
        <taxon>Cucujiformia</taxon>
        <taxon>Chrysomeloidea</taxon>
        <taxon>Chrysomelidae</taxon>
        <taxon>Chrysomelinae</taxon>
        <taxon>Chrysomelini</taxon>
        <taxon>Phaedon</taxon>
    </lineage>
</organism>
<evidence type="ECO:0008006" key="6">
    <source>
        <dbReference type="Google" id="ProtNLM"/>
    </source>
</evidence>
<evidence type="ECO:0000313" key="5">
    <source>
        <dbReference type="Proteomes" id="UP001153737"/>
    </source>
</evidence>
<dbReference type="PANTHER" id="PTHR10380">
    <property type="entry name" value="CUTICLE PROTEIN"/>
    <property type="match status" value="1"/>
</dbReference>
<feature type="signal peptide" evidence="3">
    <location>
        <begin position="1"/>
        <end position="18"/>
    </location>
</feature>
<keyword evidence="1" id="KW-0193">Cuticle</keyword>
<dbReference type="InterPro" id="IPR000618">
    <property type="entry name" value="Insect_cuticle"/>
</dbReference>
<evidence type="ECO:0000256" key="2">
    <source>
        <dbReference type="SAM" id="MobiDB-lite"/>
    </source>
</evidence>
<gene>
    <name evidence="4" type="ORF">PHAECO_LOCUS10876</name>
</gene>
<feature type="chain" id="PRO_5040383098" description="Cuticular protein" evidence="3">
    <location>
        <begin position="19"/>
        <end position="281"/>
    </location>
</feature>
<evidence type="ECO:0000256" key="3">
    <source>
        <dbReference type="SAM" id="SignalP"/>
    </source>
</evidence>
<accession>A0A9N9SMD8</accession>
<reference evidence="4" key="2">
    <citation type="submission" date="2022-10" db="EMBL/GenBank/DDBJ databases">
        <authorList>
            <consortium name="ENA_rothamsted_submissions"/>
            <consortium name="culmorum"/>
            <person name="King R."/>
        </authorList>
    </citation>
    <scope>NUCLEOTIDE SEQUENCE</scope>
</reference>
<evidence type="ECO:0000256" key="1">
    <source>
        <dbReference type="PROSITE-ProRule" id="PRU00497"/>
    </source>
</evidence>
<dbReference type="EMBL" id="OU896713">
    <property type="protein sequence ID" value="CAG9823498.1"/>
    <property type="molecule type" value="Genomic_DNA"/>
</dbReference>
<proteinExistence type="predicted"/>
<dbReference type="PANTHER" id="PTHR10380:SF234">
    <property type="entry name" value="CUTICULAR PROTEIN 97EA, ISOFORM A"/>
    <property type="match status" value="1"/>
</dbReference>
<feature type="region of interest" description="Disordered" evidence="2">
    <location>
        <begin position="23"/>
        <end position="47"/>
    </location>
</feature>